<accession>A0AA35TBM9</accession>
<keyword evidence="2" id="KW-1185">Reference proteome</keyword>
<comment type="caution">
    <text evidence="1">The sequence shown here is derived from an EMBL/GenBank/DDBJ whole genome shotgun (WGS) entry which is preliminary data.</text>
</comment>
<dbReference type="EMBL" id="CASHTH010003435">
    <property type="protein sequence ID" value="CAI8044927.1"/>
    <property type="molecule type" value="Genomic_DNA"/>
</dbReference>
<protein>
    <submittedName>
        <fullName evidence="1">Uncharacterized protein</fullName>
    </submittedName>
</protein>
<dbReference type="AlphaFoldDB" id="A0AA35TBM9"/>
<evidence type="ECO:0000313" key="2">
    <source>
        <dbReference type="Proteomes" id="UP001174909"/>
    </source>
</evidence>
<organism evidence="1 2">
    <name type="scientific">Geodia barretti</name>
    <name type="common">Barrett's horny sponge</name>
    <dbReference type="NCBI Taxonomy" id="519541"/>
    <lineage>
        <taxon>Eukaryota</taxon>
        <taxon>Metazoa</taxon>
        <taxon>Porifera</taxon>
        <taxon>Demospongiae</taxon>
        <taxon>Heteroscleromorpha</taxon>
        <taxon>Tetractinellida</taxon>
        <taxon>Astrophorina</taxon>
        <taxon>Geodiidae</taxon>
        <taxon>Geodia</taxon>
    </lineage>
</organism>
<proteinExistence type="predicted"/>
<dbReference type="Proteomes" id="UP001174909">
    <property type="component" value="Unassembled WGS sequence"/>
</dbReference>
<reference evidence="1" key="1">
    <citation type="submission" date="2023-03" db="EMBL/GenBank/DDBJ databases">
        <authorList>
            <person name="Steffen K."/>
            <person name="Cardenas P."/>
        </authorList>
    </citation>
    <scope>NUCLEOTIDE SEQUENCE</scope>
</reference>
<name>A0AA35TBM9_GEOBA</name>
<sequence>MGVLCSYIVQKQKNWQREDISHELVYNAVEHCVMPQIKPLIIRRVAQTERDELVSSKCLEFSGVTQDQLRVRPCLRSNEPVPFIEAITQLR</sequence>
<gene>
    <name evidence="1" type="ORF">GBAR_LOCUS24876</name>
</gene>
<evidence type="ECO:0000313" key="1">
    <source>
        <dbReference type="EMBL" id="CAI8044927.1"/>
    </source>
</evidence>